<dbReference type="EMBL" id="KZ805791">
    <property type="protein sequence ID" value="PVH91734.1"/>
    <property type="molecule type" value="Genomic_DNA"/>
</dbReference>
<dbReference type="SUPFAM" id="SSF56112">
    <property type="entry name" value="Protein kinase-like (PK-like)"/>
    <property type="match status" value="1"/>
</dbReference>
<evidence type="ECO:0000256" key="3">
    <source>
        <dbReference type="ARBA" id="ARBA00048679"/>
    </source>
</evidence>
<dbReference type="OrthoDB" id="5584477at2759"/>
<evidence type="ECO:0000259" key="5">
    <source>
        <dbReference type="Pfam" id="PF17667"/>
    </source>
</evidence>
<accession>A0A2V1D3D1</accession>
<dbReference type="AlphaFoldDB" id="A0A2V1D3D1"/>
<evidence type="ECO:0000256" key="2">
    <source>
        <dbReference type="ARBA" id="ARBA00047899"/>
    </source>
</evidence>
<dbReference type="InterPro" id="IPR011009">
    <property type="entry name" value="Kinase-like_dom_sf"/>
</dbReference>
<dbReference type="Proteomes" id="UP000244855">
    <property type="component" value="Unassembled WGS sequence"/>
</dbReference>
<feature type="region of interest" description="Disordered" evidence="4">
    <location>
        <begin position="131"/>
        <end position="151"/>
    </location>
</feature>
<sequence length="795" mass="89121">MTDAPRSAIIQAKPIAHGLDAFRESAQLLSQSLNTLASTQLSQTDNEAFRDHALDLISALQILPASRLLPSTSGGKNLFSDLSRLNLGINTGEFDVGRAIPLLRAVLNNDSDEVVWKEVYDLLAKPPFTTDVAPSTPPLSGPPRTASFQQTPWSFNTGSFADTSDLRRNVDPILKGEVEDNLTIDHPDVFDTFFGQISQLREMTVAVLESCNEGEAPLFQENVGWVEWPETCEEAAVLQFLHRHVDRFLQFLDDCGFRPTKRRRCLTTPNKPISGSISKRKLDIGLVCDSSDSLKQSDGQGYNWSHILVLGELKSNPREDKHSSTWLDLVKYAREVLSAKVTRRFALGFSLCGTIMRLWEFDRLGVVGSTSFDINKDDKMFVSVILGFLWMSEEELGIDPTIVEGDKKYTSIERGDRTERLYLEDTIKQQRSVAGRATICWSGFAEDMSNERLVIKDSWEYEERPEEGLLLKEATEAGVKNVARYYHHETVRIGGQTDDICNNVRKGLSGIAGRNPLQRRAVPTGSITNSTSDMSGSRRGRSSSSSRTMTRKRSSSSIQASMPPPKRSCSNSPVKQDMPRRNRVHRRLVMQDVGKPLYEASSLCGILRGLLGGIKGHESLLGANILHRDISIGNIMLNLAEDDGFLIDLDLAIKVDRSNASGAPSKTGTKVFMAIGALYGEEHNFMHDLESFFWVLFWTCIHCTGPGGQRRVSKFQAWNFETTENLAKIKAGSVLEEDKFRKEIKENVTTYCTPFISCIEELRNIVFPEGKRWLKEDRQLYSRMKSIFQQVLDIL</sequence>
<keyword evidence="7" id="KW-1185">Reference proteome</keyword>
<feature type="compositionally biased region" description="Low complexity" evidence="4">
    <location>
        <begin position="530"/>
        <end position="548"/>
    </location>
</feature>
<evidence type="ECO:0000313" key="6">
    <source>
        <dbReference type="EMBL" id="PVH91734.1"/>
    </source>
</evidence>
<feature type="domain" description="Fungal-type protein kinase" evidence="5">
    <location>
        <begin position="283"/>
        <end position="700"/>
    </location>
</feature>
<dbReference type="STRING" id="97972.A0A2V1D3D1"/>
<dbReference type="InterPro" id="IPR008266">
    <property type="entry name" value="Tyr_kinase_AS"/>
</dbReference>
<feature type="region of interest" description="Disordered" evidence="4">
    <location>
        <begin position="508"/>
        <end position="582"/>
    </location>
</feature>
<dbReference type="Pfam" id="PF17667">
    <property type="entry name" value="Pkinase_fungal"/>
    <property type="match status" value="1"/>
</dbReference>
<comment type="catalytic activity">
    <reaction evidence="3">
        <text>L-seryl-[protein] + ATP = O-phospho-L-seryl-[protein] + ADP + H(+)</text>
        <dbReference type="Rhea" id="RHEA:17989"/>
        <dbReference type="Rhea" id="RHEA-COMP:9863"/>
        <dbReference type="Rhea" id="RHEA-COMP:11604"/>
        <dbReference type="ChEBI" id="CHEBI:15378"/>
        <dbReference type="ChEBI" id="CHEBI:29999"/>
        <dbReference type="ChEBI" id="CHEBI:30616"/>
        <dbReference type="ChEBI" id="CHEBI:83421"/>
        <dbReference type="ChEBI" id="CHEBI:456216"/>
        <dbReference type="EC" id="2.7.11.1"/>
    </reaction>
</comment>
<dbReference type="PROSITE" id="PS00109">
    <property type="entry name" value="PROTEIN_KINASE_TYR"/>
    <property type="match status" value="1"/>
</dbReference>
<dbReference type="PANTHER" id="PTHR38248:SF2">
    <property type="entry name" value="FUNK1 11"/>
    <property type="match status" value="1"/>
</dbReference>
<dbReference type="PANTHER" id="PTHR38248">
    <property type="entry name" value="FUNK1 6"/>
    <property type="match status" value="1"/>
</dbReference>
<evidence type="ECO:0000256" key="4">
    <source>
        <dbReference type="SAM" id="MobiDB-lite"/>
    </source>
</evidence>
<reference evidence="6 7" key="1">
    <citation type="journal article" date="2018" name="Sci. Rep.">
        <title>Comparative genomics provides insights into the lifestyle and reveals functional heterogeneity of dark septate endophytic fungi.</title>
        <authorList>
            <person name="Knapp D.G."/>
            <person name="Nemeth J.B."/>
            <person name="Barry K."/>
            <person name="Hainaut M."/>
            <person name="Henrissat B."/>
            <person name="Johnson J."/>
            <person name="Kuo A."/>
            <person name="Lim J.H.P."/>
            <person name="Lipzen A."/>
            <person name="Nolan M."/>
            <person name="Ohm R.A."/>
            <person name="Tamas L."/>
            <person name="Grigoriev I.V."/>
            <person name="Spatafora J.W."/>
            <person name="Nagy L.G."/>
            <person name="Kovacs G.M."/>
        </authorList>
    </citation>
    <scope>NUCLEOTIDE SEQUENCE [LARGE SCALE GENOMIC DNA]</scope>
    <source>
        <strain evidence="6 7">DSE2036</strain>
    </source>
</reference>
<dbReference type="Gene3D" id="1.10.510.10">
    <property type="entry name" value="Transferase(Phosphotransferase) domain 1"/>
    <property type="match status" value="1"/>
</dbReference>
<proteinExistence type="predicted"/>
<evidence type="ECO:0000256" key="1">
    <source>
        <dbReference type="ARBA" id="ARBA00012513"/>
    </source>
</evidence>
<comment type="catalytic activity">
    <reaction evidence="2">
        <text>L-threonyl-[protein] + ATP = O-phospho-L-threonyl-[protein] + ADP + H(+)</text>
        <dbReference type="Rhea" id="RHEA:46608"/>
        <dbReference type="Rhea" id="RHEA-COMP:11060"/>
        <dbReference type="Rhea" id="RHEA-COMP:11605"/>
        <dbReference type="ChEBI" id="CHEBI:15378"/>
        <dbReference type="ChEBI" id="CHEBI:30013"/>
        <dbReference type="ChEBI" id="CHEBI:30616"/>
        <dbReference type="ChEBI" id="CHEBI:61977"/>
        <dbReference type="ChEBI" id="CHEBI:456216"/>
        <dbReference type="EC" id="2.7.11.1"/>
    </reaction>
</comment>
<name>A0A2V1D3D1_9PLEO</name>
<dbReference type="GO" id="GO:0004674">
    <property type="term" value="F:protein serine/threonine kinase activity"/>
    <property type="evidence" value="ECO:0007669"/>
    <property type="project" value="UniProtKB-EC"/>
</dbReference>
<evidence type="ECO:0000313" key="7">
    <source>
        <dbReference type="Proteomes" id="UP000244855"/>
    </source>
</evidence>
<dbReference type="EC" id="2.7.11.1" evidence="1"/>
<gene>
    <name evidence="6" type="ORF">DM02DRAFT_663663</name>
</gene>
<organism evidence="6 7">
    <name type="scientific">Periconia macrospinosa</name>
    <dbReference type="NCBI Taxonomy" id="97972"/>
    <lineage>
        <taxon>Eukaryota</taxon>
        <taxon>Fungi</taxon>
        <taxon>Dikarya</taxon>
        <taxon>Ascomycota</taxon>
        <taxon>Pezizomycotina</taxon>
        <taxon>Dothideomycetes</taxon>
        <taxon>Pleosporomycetidae</taxon>
        <taxon>Pleosporales</taxon>
        <taxon>Massarineae</taxon>
        <taxon>Periconiaceae</taxon>
        <taxon>Periconia</taxon>
    </lineage>
</organism>
<protein>
    <recommendedName>
        <fullName evidence="1">non-specific serine/threonine protein kinase</fullName>
        <ecNumber evidence="1">2.7.11.1</ecNumber>
    </recommendedName>
</protein>
<dbReference type="InterPro" id="IPR040976">
    <property type="entry name" value="Pkinase_fungal"/>
</dbReference>